<organism evidence="1 2">
    <name type="scientific">Gossypium stocksii</name>
    <dbReference type="NCBI Taxonomy" id="47602"/>
    <lineage>
        <taxon>Eukaryota</taxon>
        <taxon>Viridiplantae</taxon>
        <taxon>Streptophyta</taxon>
        <taxon>Embryophyta</taxon>
        <taxon>Tracheophyta</taxon>
        <taxon>Spermatophyta</taxon>
        <taxon>Magnoliopsida</taxon>
        <taxon>eudicotyledons</taxon>
        <taxon>Gunneridae</taxon>
        <taxon>Pentapetalae</taxon>
        <taxon>rosids</taxon>
        <taxon>malvids</taxon>
        <taxon>Malvales</taxon>
        <taxon>Malvaceae</taxon>
        <taxon>Malvoideae</taxon>
        <taxon>Gossypium</taxon>
    </lineage>
</organism>
<evidence type="ECO:0000313" key="2">
    <source>
        <dbReference type="Proteomes" id="UP000828251"/>
    </source>
</evidence>
<protein>
    <submittedName>
        <fullName evidence="1">Uncharacterized protein</fullName>
    </submittedName>
</protein>
<dbReference type="Proteomes" id="UP000828251">
    <property type="component" value="Unassembled WGS sequence"/>
</dbReference>
<name>A0A9D3VY42_9ROSI</name>
<keyword evidence="2" id="KW-1185">Reference proteome</keyword>
<comment type="caution">
    <text evidence="1">The sequence shown here is derived from an EMBL/GenBank/DDBJ whole genome shotgun (WGS) entry which is preliminary data.</text>
</comment>
<dbReference type="EMBL" id="JAIQCV010000005">
    <property type="protein sequence ID" value="KAH1098174.1"/>
    <property type="molecule type" value="Genomic_DNA"/>
</dbReference>
<accession>A0A9D3VY42</accession>
<reference evidence="1 2" key="1">
    <citation type="journal article" date="2021" name="Plant Biotechnol. J.">
        <title>Multi-omics assisted identification of the key and species-specific regulatory components of drought-tolerant mechanisms in Gossypium stocksii.</title>
        <authorList>
            <person name="Yu D."/>
            <person name="Ke L."/>
            <person name="Zhang D."/>
            <person name="Wu Y."/>
            <person name="Sun Y."/>
            <person name="Mei J."/>
            <person name="Sun J."/>
            <person name="Sun Y."/>
        </authorList>
    </citation>
    <scope>NUCLEOTIDE SEQUENCE [LARGE SCALE GENOMIC DNA]</scope>
    <source>
        <strain evidence="2">cv. E1</strain>
        <tissue evidence="1">Leaf</tissue>
    </source>
</reference>
<gene>
    <name evidence="1" type="ORF">J1N35_015095</name>
</gene>
<evidence type="ECO:0000313" key="1">
    <source>
        <dbReference type="EMBL" id="KAH1098174.1"/>
    </source>
</evidence>
<sequence length="130" mass="13879">MVVDSSRAESDANINLITAPTNTGIAGDVGTVRSSGSDSEKTTITSWEINEAMEIIGAMDLRVVLKAQCKKCRIDARAINVVISYKEETNNGRIESHLKKRVGLTGPSNMMATTLVSPLTSSQTMVSTSC</sequence>
<dbReference type="AlphaFoldDB" id="A0A9D3VY42"/>
<proteinExistence type="predicted"/>